<proteinExistence type="predicted"/>
<protein>
    <recommendedName>
        <fullName evidence="2">Cyclophilin-like domain-containing protein</fullName>
    </recommendedName>
</protein>
<dbReference type="RefSeq" id="WP_204200412.1">
    <property type="nucleotide sequence ID" value="NZ_JAFEMC010000007.1"/>
</dbReference>
<feature type="domain" description="Cyclophilin-like" evidence="2">
    <location>
        <begin position="46"/>
        <end position="153"/>
    </location>
</feature>
<feature type="chain" id="PRO_5046463715" description="Cyclophilin-like domain-containing protein" evidence="1">
    <location>
        <begin position="22"/>
        <end position="157"/>
    </location>
</feature>
<evidence type="ECO:0000313" key="4">
    <source>
        <dbReference type="Proteomes" id="UP000763641"/>
    </source>
</evidence>
<evidence type="ECO:0000256" key="1">
    <source>
        <dbReference type="SAM" id="SignalP"/>
    </source>
</evidence>
<dbReference type="SUPFAM" id="SSF50891">
    <property type="entry name" value="Cyclophilin-like"/>
    <property type="match status" value="1"/>
</dbReference>
<keyword evidence="1" id="KW-0732">Signal</keyword>
<sequence length="157" mass="16703">MAQRTLQALTALVAVAGIALAAAQARRTSGLPAATEPKIMQRITIMAGDRPMTATLYDNPTARAFAATLPFAVTMHDHRDQEKAGPLPRPLSIGGPAQRDFTAGEIGYWSPTADIAVYYRSGDGLPSPGIIMIGKVDGDLMPMKAKGNLRVRFARAE</sequence>
<dbReference type="EMBL" id="JAFEMC010000007">
    <property type="protein sequence ID" value="MBM6578317.1"/>
    <property type="molecule type" value="Genomic_DNA"/>
</dbReference>
<evidence type="ECO:0000259" key="2">
    <source>
        <dbReference type="Pfam" id="PF18050"/>
    </source>
</evidence>
<reference evidence="3 4" key="1">
    <citation type="submission" date="2020-12" db="EMBL/GenBank/DDBJ databases">
        <title>Sphingomonas sp.</title>
        <authorList>
            <person name="Kim M.K."/>
        </authorList>
    </citation>
    <scope>NUCLEOTIDE SEQUENCE [LARGE SCALE GENOMIC DNA]</scope>
    <source>
        <strain evidence="3 4">BT552</strain>
    </source>
</reference>
<dbReference type="Gene3D" id="2.40.100.20">
    <property type="match status" value="1"/>
</dbReference>
<dbReference type="Proteomes" id="UP000763641">
    <property type="component" value="Unassembled WGS sequence"/>
</dbReference>
<evidence type="ECO:0000313" key="3">
    <source>
        <dbReference type="EMBL" id="MBM6578317.1"/>
    </source>
</evidence>
<keyword evidence="4" id="KW-1185">Reference proteome</keyword>
<gene>
    <name evidence="3" type="ORF">ILT43_18195</name>
</gene>
<accession>A0ABS2DBK5</accession>
<comment type="caution">
    <text evidence="3">The sequence shown here is derived from an EMBL/GenBank/DDBJ whole genome shotgun (WGS) entry which is preliminary data.</text>
</comment>
<dbReference type="InterPro" id="IPR041183">
    <property type="entry name" value="Cyclophilin-like"/>
</dbReference>
<dbReference type="Pfam" id="PF18050">
    <property type="entry name" value="Cyclophil_like2"/>
    <property type="match status" value="1"/>
</dbReference>
<organism evidence="3 4">
    <name type="scientific">Sphingomonas longa</name>
    <dbReference type="NCBI Taxonomy" id="2778730"/>
    <lineage>
        <taxon>Bacteria</taxon>
        <taxon>Pseudomonadati</taxon>
        <taxon>Pseudomonadota</taxon>
        <taxon>Alphaproteobacteria</taxon>
        <taxon>Sphingomonadales</taxon>
        <taxon>Sphingomonadaceae</taxon>
        <taxon>Sphingomonas</taxon>
    </lineage>
</organism>
<feature type="signal peptide" evidence="1">
    <location>
        <begin position="1"/>
        <end position="21"/>
    </location>
</feature>
<dbReference type="InterPro" id="IPR029000">
    <property type="entry name" value="Cyclophilin-like_dom_sf"/>
</dbReference>
<name>A0ABS2DBK5_9SPHN</name>